<keyword evidence="2" id="KW-1185">Reference proteome</keyword>
<organism evidence="1 2">
    <name type="scientific">Hypoxylon rubiginosum</name>
    <dbReference type="NCBI Taxonomy" id="110542"/>
    <lineage>
        <taxon>Eukaryota</taxon>
        <taxon>Fungi</taxon>
        <taxon>Dikarya</taxon>
        <taxon>Ascomycota</taxon>
        <taxon>Pezizomycotina</taxon>
        <taxon>Sordariomycetes</taxon>
        <taxon>Xylariomycetidae</taxon>
        <taxon>Xylariales</taxon>
        <taxon>Hypoxylaceae</taxon>
        <taxon>Hypoxylon</taxon>
    </lineage>
</organism>
<evidence type="ECO:0000313" key="2">
    <source>
        <dbReference type="Proteomes" id="UP001497680"/>
    </source>
</evidence>
<protein>
    <submittedName>
        <fullName evidence="1">Uncharacterized protein</fullName>
    </submittedName>
</protein>
<name>A0ACC0CLP7_9PEZI</name>
<dbReference type="EMBL" id="MU394399">
    <property type="protein sequence ID" value="KAI6081318.1"/>
    <property type="molecule type" value="Genomic_DNA"/>
</dbReference>
<sequence>MYENNHKPVADEADASSSVSVDQSTRLGGSVNDINLHGTHQASDAASEAPRRITRSIERECAPVILREPAMPEETETIIENEVEASERTMEPSEKEGEKTVVLAKGEPELLKQTTVNPESASAQIKHGEGTPEPESQSRLSQNQAEAKTKPDSRRWYNSISLVPNKFNEKRNEEKTETEAGVQPHRKEAQEDGTNGLDWDDCEIEIISHNSNSSAPPHVDVVAIHDIEETQQTAWIYYQGRGPAKSNTVKQPQDHDKASISSGQAGGKKDSASIKDEAPIRPPKPGAYKSDDTSGKNIRLLEYQKIESTSSGEHTTGELPRPMHGKDISKQHQLTKEARPSTKQSHLEPVKEQSETLPGEAPSVIVEQSEDIAKPPTTQGDRPRDARVRRRASSRTISGPSIQPIQTKETNVSDAPDDLLQSEKEPRSGRPSTEHGPERGINWLRDAKMLPKSISNTRIMAFTYPKPQSVNSVEPSKYLNKVAEQLISRLLQCREPYYYDKVPVVFVGHGFGCLILQRAIAMMAKKDPVTRPHGRMEEAMPRDC</sequence>
<dbReference type="Proteomes" id="UP001497680">
    <property type="component" value="Unassembled WGS sequence"/>
</dbReference>
<gene>
    <name evidence="1" type="ORF">F4821DRAFT_31355</name>
</gene>
<accession>A0ACC0CLP7</accession>
<reference evidence="1 2" key="1">
    <citation type="journal article" date="2022" name="New Phytol.">
        <title>Ecological generalism drives hyperdiversity of secondary metabolite gene clusters in xylarialean endophytes.</title>
        <authorList>
            <person name="Franco M.E.E."/>
            <person name="Wisecaver J.H."/>
            <person name="Arnold A.E."/>
            <person name="Ju Y.M."/>
            <person name="Slot J.C."/>
            <person name="Ahrendt S."/>
            <person name="Moore L.P."/>
            <person name="Eastman K.E."/>
            <person name="Scott K."/>
            <person name="Konkel Z."/>
            <person name="Mondo S.J."/>
            <person name="Kuo A."/>
            <person name="Hayes R.D."/>
            <person name="Haridas S."/>
            <person name="Andreopoulos B."/>
            <person name="Riley R."/>
            <person name="LaButti K."/>
            <person name="Pangilinan J."/>
            <person name="Lipzen A."/>
            <person name="Amirebrahimi M."/>
            <person name="Yan J."/>
            <person name="Adam C."/>
            <person name="Keymanesh K."/>
            <person name="Ng V."/>
            <person name="Louie K."/>
            <person name="Northen T."/>
            <person name="Drula E."/>
            <person name="Henrissat B."/>
            <person name="Hsieh H.M."/>
            <person name="Youens-Clark K."/>
            <person name="Lutzoni F."/>
            <person name="Miadlikowska J."/>
            <person name="Eastwood D.C."/>
            <person name="Hamelin R.C."/>
            <person name="Grigoriev I.V."/>
            <person name="U'Ren J.M."/>
        </authorList>
    </citation>
    <scope>NUCLEOTIDE SEQUENCE [LARGE SCALE GENOMIC DNA]</scope>
    <source>
        <strain evidence="1 2">ER1909</strain>
    </source>
</reference>
<comment type="caution">
    <text evidence="1">The sequence shown here is derived from an EMBL/GenBank/DDBJ whole genome shotgun (WGS) entry which is preliminary data.</text>
</comment>
<proteinExistence type="predicted"/>
<evidence type="ECO:0000313" key="1">
    <source>
        <dbReference type="EMBL" id="KAI6081318.1"/>
    </source>
</evidence>